<comment type="caution">
    <text evidence="1">The sequence shown here is derived from an EMBL/GenBank/DDBJ whole genome shotgun (WGS) entry which is preliminary data.</text>
</comment>
<dbReference type="AlphaFoldDB" id="A0AAE0W1Z7"/>
<protein>
    <submittedName>
        <fullName evidence="1">Uncharacterized protein</fullName>
    </submittedName>
</protein>
<sequence>MVWLKDMTRRFQTYKRTLSEGDLPDQLSFRLKRKSHSLTLNLRKNYDIDPNADIYIVQNLDDGRSVLERAQNLEKENGNIRIRGRNYDLRPMKEVVTSRTSLETADLLGKQYVLLDQSYIKRDMTVQSEDVINDIENNIEEKLKELPQNVSHGQDEQGLRADTKLSFQNLAGIRNTFQTEGDMSGSNDKDGMVLSHSRILRLRRIRTVKSVQNNLFR</sequence>
<keyword evidence="2" id="KW-1185">Reference proteome</keyword>
<organism evidence="1 2">
    <name type="scientific">Potamilus streckersoni</name>
    <dbReference type="NCBI Taxonomy" id="2493646"/>
    <lineage>
        <taxon>Eukaryota</taxon>
        <taxon>Metazoa</taxon>
        <taxon>Spiralia</taxon>
        <taxon>Lophotrochozoa</taxon>
        <taxon>Mollusca</taxon>
        <taxon>Bivalvia</taxon>
        <taxon>Autobranchia</taxon>
        <taxon>Heteroconchia</taxon>
        <taxon>Palaeoheterodonta</taxon>
        <taxon>Unionida</taxon>
        <taxon>Unionoidea</taxon>
        <taxon>Unionidae</taxon>
        <taxon>Ambleminae</taxon>
        <taxon>Lampsilini</taxon>
        <taxon>Potamilus</taxon>
    </lineage>
</organism>
<dbReference type="Proteomes" id="UP001195483">
    <property type="component" value="Unassembled WGS sequence"/>
</dbReference>
<proteinExistence type="predicted"/>
<reference evidence="1" key="2">
    <citation type="journal article" date="2021" name="Genome Biol. Evol.">
        <title>Developing a high-quality reference genome for a parasitic bivalve with doubly uniparental inheritance (Bivalvia: Unionida).</title>
        <authorList>
            <person name="Smith C.H."/>
        </authorList>
    </citation>
    <scope>NUCLEOTIDE SEQUENCE</scope>
    <source>
        <strain evidence="1">CHS0354</strain>
        <tissue evidence="1">Mantle</tissue>
    </source>
</reference>
<gene>
    <name evidence="1" type="ORF">CHS0354_031935</name>
</gene>
<accession>A0AAE0W1Z7</accession>
<reference evidence="1" key="1">
    <citation type="journal article" date="2021" name="Genome Biol. Evol.">
        <title>A High-Quality Reference Genome for a Parasitic Bivalve with Doubly Uniparental Inheritance (Bivalvia: Unionida).</title>
        <authorList>
            <person name="Smith C.H."/>
        </authorList>
    </citation>
    <scope>NUCLEOTIDE SEQUENCE</scope>
    <source>
        <strain evidence="1">CHS0354</strain>
    </source>
</reference>
<evidence type="ECO:0000313" key="1">
    <source>
        <dbReference type="EMBL" id="KAK3598199.1"/>
    </source>
</evidence>
<reference evidence="1" key="3">
    <citation type="submission" date="2023-05" db="EMBL/GenBank/DDBJ databases">
        <authorList>
            <person name="Smith C.H."/>
        </authorList>
    </citation>
    <scope>NUCLEOTIDE SEQUENCE</scope>
    <source>
        <strain evidence="1">CHS0354</strain>
        <tissue evidence="1">Mantle</tissue>
    </source>
</reference>
<name>A0AAE0W1Z7_9BIVA</name>
<evidence type="ECO:0000313" key="2">
    <source>
        <dbReference type="Proteomes" id="UP001195483"/>
    </source>
</evidence>
<dbReference type="EMBL" id="JAEAOA010001898">
    <property type="protein sequence ID" value="KAK3598199.1"/>
    <property type="molecule type" value="Genomic_DNA"/>
</dbReference>